<dbReference type="InterPro" id="IPR015424">
    <property type="entry name" value="PyrdxlP-dep_Trfase"/>
</dbReference>
<proteinExistence type="inferred from homology"/>
<evidence type="ECO:0000313" key="14">
    <source>
        <dbReference type="Proteomes" id="UP001595791"/>
    </source>
</evidence>
<dbReference type="GO" id="GO:0004400">
    <property type="term" value="F:histidinol-phosphate transaminase activity"/>
    <property type="evidence" value="ECO:0007669"/>
    <property type="project" value="UniProtKB-EC"/>
</dbReference>
<dbReference type="NCBIfam" id="TIGR01141">
    <property type="entry name" value="hisC"/>
    <property type="match status" value="1"/>
</dbReference>
<feature type="domain" description="Aminotransferase class I/classII large" evidence="12">
    <location>
        <begin position="26"/>
        <end position="348"/>
    </location>
</feature>
<accession>A0ABV8MSY3</accession>
<dbReference type="EC" id="2.6.1.9" evidence="11"/>
<comment type="catalytic activity">
    <reaction evidence="10 11">
        <text>L-histidinol phosphate + 2-oxoglutarate = 3-(imidazol-4-yl)-2-oxopropyl phosphate + L-glutamate</text>
        <dbReference type="Rhea" id="RHEA:23744"/>
        <dbReference type="ChEBI" id="CHEBI:16810"/>
        <dbReference type="ChEBI" id="CHEBI:29985"/>
        <dbReference type="ChEBI" id="CHEBI:57766"/>
        <dbReference type="ChEBI" id="CHEBI:57980"/>
        <dbReference type="EC" id="2.6.1.9"/>
    </reaction>
</comment>
<reference evidence="14" key="1">
    <citation type="journal article" date="2019" name="Int. J. Syst. Evol. Microbiol.">
        <title>The Global Catalogue of Microorganisms (GCM) 10K type strain sequencing project: providing services to taxonomists for standard genome sequencing and annotation.</title>
        <authorList>
            <consortium name="The Broad Institute Genomics Platform"/>
            <consortium name="The Broad Institute Genome Sequencing Center for Infectious Disease"/>
            <person name="Wu L."/>
            <person name="Ma J."/>
        </authorList>
    </citation>
    <scope>NUCLEOTIDE SEQUENCE [LARGE SCALE GENOMIC DNA]</scope>
    <source>
        <strain evidence="14">LMG 29894</strain>
    </source>
</reference>
<evidence type="ECO:0000256" key="5">
    <source>
        <dbReference type="ARBA" id="ARBA00022576"/>
    </source>
</evidence>
<gene>
    <name evidence="11 13" type="primary">hisC</name>
    <name evidence="13" type="ORF">ACFOW7_12125</name>
</gene>
<dbReference type="Gene3D" id="3.40.640.10">
    <property type="entry name" value="Type I PLP-dependent aspartate aminotransferase-like (Major domain)"/>
    <property type="match status" value="1"/>
</dbReference>
<evidence type="ECO:0000256" key="3">
    <source>
        <dbReference type="ARBA" id="ARBA00007970"/>
    </source>
</evidence>
<dbReference type="Gene3D" id="3.90.1150.10">
    <property type="entry name" value="Aspartate Aminotransferase, domain 1"/>
    <property type="match status" value="1"/>
</dbReference>
<evidence type="ECO:0000256" key="1">
    <source>
        <dbReference type="ARBA" id="ARBA00001933"/>
    </source>
</evidence>
<comment type="caution">
    <text evidence="13">The sequence shown here is derived from an EMBL/GenBank/DDBJ whole genome shotgun (WGS) entry which is preliminary data.</text>
</comment>
<dbReference type="InterPro" id="IPR004839">
    <property type="entry name" value="Aminotransferase_I/II_large"/>
</dbReference>
<comment type="similarity">
    <text evidence="3 11">Belongs to the class-II pyridoxal-phosphate-dependent aminotransferase family. Histidinol-phosphate aminotransferase subfamily.</text>
</comment>
<comment type="cofactor">
    <cofactor evidence="1 11">
        <name>pyridoxal 5'-phosphate</name>
        <dbReference type="ChEBI" id="CHEBI:597326"/>
    </cofactor>
</comment>
<evidence type="ECO:0000256" key="2">
    <source>
        <dbReference type="ARBA" id="ARBA00005011"/>
    </source>
</evidence>
<protein>
    <recommendedName>
        <fullName evidence="11">Histidinol-phosphate aminotransferase</fullName>
        <ecNumber evidence="11">2.6.1.9</ecNumber>
    </recommendedName>
    <alternativeName>
        <fullName evidence="11">Imidazole acetol-phosphate transaminase</fullName>
    </alternativeName>
</protein>
<sequence length="359" mass="38347">MTTPAALIRPEILALTAYHVPPAAGMIKLDAMENPFVLPESLRAELAAQLAQVDINRYPDPSGEAVKAALRTAMAVPEELELLLGNGSDELIQLIALALAKPGAKILAFEPSFVMYRMIATMLGVEYVGVPLGPDFALDRAAALAAIAEHRPALVFVSYPNNPTGNLFPAADVDALIRATPGLVVIDEAYSAFAEDSFLPRVAHYPNAVVMRTLSKLGLAGLRLGYLVGRREWLGEFDKLRLPYNINVLSNAAACFALRHIGLFDAQTAELRAEREALFAALQAMDGVKAYPSQANFVLVRLADADRVFTDLKAMGILVKRLHGGHPALSGCLRLTVGTPEENNAMLAALAASLAKSAA</sequence>
<dbReference type="HAMAP" id="MF_01023">
    <property type="entry name" value="HisC_aminotrans_2"/>
    <property type="match status" value="1"/>
</dbReference>
<dbReference type="EMBL" id="JBHSBU010000001">
    <property type="protein sequence ID" value="MFC4160096.1"/>
    <property type="molecule type" value="Genomic_DNA"/>
</dbReference>
<keyword evidence="9 11" id="KW-0368">Histidine biosynthesis</keyword>
<dbReference type="Pfam" id="PF00155">
    <property type="entry name" value="Aminotran_1_2"/>
    <property type="match status" value="1"/>
</dbReference>
<evidence type="ECO:0000256" key="4">
    <source>
        <dbReference type="ARBA" id="ARBA00011738"/>
    </source>
</evidence>
<organism evidence="13 14">
    <name type="scientific">Chitinimonas lacunae</name>
    <dbReference type="NCBI Taxonomy" id="1963018"/>
    <lineage>
        <taxon>Bacteria</taxon>
        <taxon>Pseudomonadati</taxon>
        <taxon>Pseudomonadota</taxon>
        <taxon>Betaproteobacteria</taxon>
        <taxon>Neisseriales</taxon>
        <taxon>Chitinibacteraceae</taxon>
        <taxon>Chitinimonas</taxon>
    </lineage>
</organism>
<evidence type="ECO:0000256" key="6">
    <source>
        <dbReference type="ARBA" id="ARBA00022605"/>
    </source>
</evidence>
<dbReference type="Proteomes" id="UP001595791">
    <property type="component" value="Unassembled WGS sequence"/>
</dbReference>
<feature type="modified residue" description="N6-(pyridoxal phosphate)lysine" evidence="11">
    <location>
        <position position="216"/>
    </location>
</feature>
<comment type="subunit">
    <text evidence="4 11">Homodimer.</text>
</comment>
<evidence type="ECO:0000256" key="8">
    <source>
        <dbReference type="ARBA" id="ARBA00022898"/>
    </source>
</evidence>
<evidence type="ECO:0000256" key="10">
    <source>
        <dbReference type="ARBA" id="ARBA00047481"/>
    </source>
</evidence>
<name>A0ABV8MSY3_9NEIS</name>
<keyword evidence="14" id="KW-1185">Reference proteome</keyword>
<evidence type="ECO:0000256" key="9">
    <source>
        <dbReference type="ARBA" id="ARBA00023102"/>
    </source>
</evidence>
<keyword evidence="8 11" id="KW-0663">Pyridoxal phosphate</keyword>
<evidence type="ECO:0000256" key="7">
    <source>
        <dbReference type="ARBA" id="ARBA00022679"/>
    </source>
</evidence>
<dbReference type="SUPFAM" id="SSF53383">
    <property type="entry name" value="PLP-dependent transferases"/>
    <property type="match status" value="1"/>
</dbReference>
<keyword evidence="5 11" id="KW-0032">Aminotransferase</keyword>
<dbReference type="InterPro" id="IPR015422">
    <property type="entry name" value="PyrdxlP-dep_Trfase_small"/>
</dbReference>
<dbReference type="CDD" id="cd00609">
    <property type="entry name" value="AAT_like"/>
    <property type="match status" value="1"/>
</dbReference>
<dbReference type="PANTHER" id="PTHR42885">
    <property type="entry name" value="HISTIDINOL-PHOSPHATE AMINOTRANSFERASE-RELATED"/>
    <property type="match status" value="1"/>
</dbReference>
<dbReference type="InterPro" id="IPR005861">
    <property type="entry name" value="HisP_aminotrans"/>
</dbReference>
<comment type="pathway">
    <text evidence="2 11">Amino-acid biosynthesis; L-histidine biosynthesis; L-histidine from 5-phospho-alpha-D-ribose 1-diphosphate: step 7/9.</text>
</comment>
<evidence type="ECO:0000313" key="13">
    <source>
        <dbReference type="EMBL" id="MFC4160096.1"/>
    </source>
</evidence>
<dbReference type="PANTHER" id="PTHR42885:SF2">
    <property type="entry name" value="HISTIDINOL-PHOSPHATE AMINOTRANSFERASE"/>
    <property type="match status" value="1"/>
</dbReference>
<dbReference type="InterPro" id="IPR015421">
    <property type="entry name" value="PyrdxlP-dep_Trfase_major"/>
</dbReference>
<evidence type="ECO:0000259" key="12">
    <source>
        <dbReference type="Pfam" id="PF00155"/>
    </source>
</evidence>
<evidence type="ECO:0000256" key="11">
    <source>
        <dbReference type="HAMAP-Rule" id="MF_01023"/>
    </source>
</evidence>
<keyword evidence="6 11" id="KW-0028">Amino-acid biosynthesis</keyword>
<keyword evidence="7 11" id="KW-0808">Transferase</keyword>
<dbReference type="RefSeq" id="WP_378164553.1">
    <property type="nucleotide sequence ID" value="NZ_JBHSBU010000001.1"/>
</dbReference>